<protein>
    <submittedName>
        <fullName evidence="3">Uncharacterized protein</fullName>
    </submittedName>
</protein>
<reference evidence="3 4" key="1">
    <citation type="submission" date="2010-05" db="EMBL/GenBank/DDBJ databases">
        <title>The Genome Sequence of Thecamonas trahens ATCC 50062.</title>
        <authorList>
            <consortium name="The Broad Institute Genome Sequencing Platform"/>
            <person name="Russ C."/>
            <person name="Cuomo C."/>
            <person name="Shea T."/>
            <person name="Young S.K."/>
            <person name="Zeng Q."/>
            <person name="Koehrsen M."/>
            <person name="Haas B."/>
            <person name="Borodovsky M."/>
            <person name="Guigo R."/>
            <person name="Alvarado L."/>
            <person name="Berlin A."/>
            <person name="Bochicchio J."/>
            <person name="Borenstein D."/>
            <person name="Chapman S."/>
            <person name="Chen Z."/>
            <person name="Freedman E."/>
            <person name="Gellesch M."/>
            <person name="Goldberg J."/>
            <person name="Griggs A."/>
            <person name="Gujja S."/>
            <person name="Heilman E."/>
            <person name="Heiman D."/>
            <person name="Hepburn T."/>
            <person name="Howarth C."/>
            <person name="Jen D."/>
            <person name="Larson L."/>
            <person name="Mehta T."/>
            <person name="Park D."/>
            <person name="Pearson M."/>
            <person name="Roberts A."/>
            <person name="Saif S."/>
            <person name="Shenoy N."/>
            <person name="Sisk P."/>
            <person name="Stolte C."/>
            <person name="Sykes S."/>
            <person name="Thomson T."/>
            <person name="Walk T."/>
            <person name="White J."/>
            <person name="Yandava C."/>
            <person name="Burger G."/>
            <person name="Gray M.W."/>
            <person name="Holland P.W.H."/>
            <person name="King N."/>
            <person name="Lang F.B.F."/>
            <person name="Roger A.J."/>
            <person name="Ruiz-Trillo I."/>
            <person name="Lander E."/>
            <person name="Nusbaum C."/>
        </authorList>
    </citation>
    <scope>NUCLEOTIDE SEQUENCE [LARGE SCALE GENOMIC DNA]</scope>
    <source>
        <strain evidence="3 4">ATCC 50062</strain>
    </source>
</reference>
<dbReference type="RefSeq" id="XP_013760314.1">
    <property type="nucleotide sequence ID" value="XM_013904860.1"/>
</dbReference>
<proteinExistence type="predicted"/>
<keyword evidence="2" id="KW-0812">Transmembrane</keyword>
<dbReference type="Proteomes" id="UP000054408">
    <property type="component" value="Unassembled WGS sequence"/>
</dbReference>
<evidence type="ECO:0000313" key="3">
    <source>
        <dbReference type="EMBL" id="KNC46533.1"/>
    </source>
</evidence>
<evidence type="ECO:0000256" key="1">
    <source>
        <dbReference type="SAM" id="MobiDB-lite"/>
    </source>
</evidence>
<gene>
    <name evidence="3" type="ORF">AMSG_02969</name>
</gene>
<keyword evidence="2" id="KW-0472">Membrane</keyword>
<dbReference type="GeneID" id="25562613"/>
<sequence>MIAKLEQMQVPGVEIPPRENEHHFRELTEAYAKAMAGDRAPSNSGGASWRKRAPMPPVDGLPDELMAGLGSGAAGPSAGSLDIDDESWTSGTVQRLIFGVVFAVFLYRMLAMILNSPALARDDPAYEATLGRHPTGGLGP</sequence>
<dbReference type="AlphaFoldDB" id="A0A0L0D5D9"/>
<keyword evidence="2" id="KW-1133">Transmembrane helix</keyword>
<evidence type="ECO:0000256" key="2">
    <source>
        <dbReference type="SAM" id="Phobius"/>
    </source>
</evidence>
<keyword evidence="4" id="KW-1185">Reference proteome</keyword>
<accession>A0A0L0D5D9</accession>
<feature type="transmembrane region" description="Helical" evidence="2">
    <location>
        <begin position="96"/>
        <end position="114"/>
    </location>
</feature>
<dbReference type="EMBL" id="GL349443">
    <property type="protein sequence ID" value="KNC46533.1"/>
    <property type="molecule type" value="Genomic_DNA"/>
</dbReference>
<evidence type="ECO:0000313" key="4">
    <source>
        <dbReference type="Proteomes" id="UP000054408"/>
    </source>
</evidence>
<feature type="region of interest" description="Disordered" evidence="1">
    <location>
        <begin position="34"/>
        <end position="85"/>
    </location>
</feature>
<name>A0A0L0D5D9_THETB</name>
<organism evidence="3 4">
    <name type="scientific">Thecamonas trahens ATCC 50062</name>
    <dbReference type="NCBI Taxonomy" id="461836"/>
    <lineage>
        <taxon>Eukaryota</taxon>
        <taxon>Apusozoa</taxon>
        <taxon>Apusomonadida</taxon>
        <taxon>Apusomonadidae</taxon>
        <taxon>Thecamonas</taxon>
    </lineage>
</organism>